<dbReference type="EMBL" id="MFUG01000016">
    <property type="protein sequence ID" value="OGI75640.1"/>
    <property type="molecule type" value="Genomic_DNA"/>
</dbReference>
<reference evidence="2 3" key="1">
    <citation type="journal article" date="2016" name="Nat. Commun.">
        <title>Thousands of microbial genomes shed light on interconnected biogeochemical processes in an aquifer system.</title>
        <authorList>
            <person name="Anantharaman K."/>
            <person name="Brown C.T."/>
            <person name="Hug L.A."/>
            <person name="Sharon I."/>
            <person name="Castelle C.J."/>
            <person name="Probst A.J."/>
            <person name="Thomas B.C."/>
            <person name="Singh A."/>
            <person name="Wilkins M.J."/>
            <person name="Karaoz U."/>
            <person name="Brodie E.L."/>
            <person name="Williams K.H."/>
            <person name="Hubbard S.S."/>
            <person name="Banfield J.F."/>
        </authorList>
    </citation>
    <scope>NUCLEOTIDE SEQUENCE [LARGE SCALE GENOMIC DNA]</scope>
</reference>
<sequence length="163" mass="19219">MSYKEQYAENLTDLLIATLTSGRNVRLFHKILHERKFGRYKKESVRVALSRLHKKGYVNNSNLGWSVTNKGKKYIGGIRLLGYITSPFQKNPPVNTIISFDIPEQDRTFRNWLRNQIKIFGYKMLQQSLWIGPGPLPSLFLKRLEDLNIRKYIKTFKIMKRNN</sequence>
<proteinExistence type="predicted"/>
<evidence type="ECO:0000313" key="2">
    <source>
        <dbReference type="EMBL" id="OGI75640.1"/>
    </source>
</evidence>
<dbReference type="STRING" id="1801756.A3C67_02490"/>
<evidence type="ECO:0000313" key="3">
    <source>
        <dbReference type="Proteomes" id="UP000179275"/>
    </source>
</evidence>
<feature type="domain" description="Transcriptional repressor PaaX-like central Cas2-like" evidence="1">
    <location>
        <begin position="97"/>
        <end position="157"/>
    </location>
</feature>
<dbReference type="AlphaFoldDB" id="A0A1F6W151"/>
<comment type="caution">
    <text evidence="2">The sequence shown here is derived from an EMBL/GenBank/DDBJ whole genome shotgun (WGS) entry which is preliminary data.</text>
</comment>
<dbReference type="Pfam" id="PF20803">
    <property type="entry name" value="PaaX_M"/>
    <property type="match status" value="1"/>
</dbReference>
<protein>
    <recommendedName>
        <fullName evidence="1">Transcriptional repressor PaaX-like central Cas2-like domain-containing protein</fullName>
    </recommendedName>
</protein>
<organism evidence="2 3">
    <name type="scientific">Candidatus Nomurabacteria bacterium RIFCSPHIGHO2_02_FULL_42_19</name>
    <dbReference type="NCBI Taxonomy" id="1801756"/>
    <lineage>
        <taxon>Bacteria</taxon>
        <taxon>Candidatus Nomuraibacteriota</taxon>
    </lineage>
</organism>
<dbReference type="Proteomes" id="UP000179275">
    <property type="component" value="Unassembled WGS sequence"/>
</dbReference>
<name>A0A1F6W151_9BACT</name>
<accession>A0A1F6W151</accession>
<evidence type="ECO:0000259" key="1">
    <source>
        <dbReference type="Pfam" id="PF20803"/>
    </source>
</evidence>
<gene>
    <name evidence="2" type="ORF">A3C67_02490</name>
</gene>
<dbReference type="InterPro" id="IPR048846">
    <property type="entry name" value="PaaX-like_central"/>
</dbReference>